<dbReference type="EMBL" id="HBUF01072243">
    <property type="protein sequence ID" value="CAG6630006.1"/>
    <property type="molecule type" value="Transcribed_RNA"/>
</dbReference>
<accession>A0A8D8QDU7</accession>
<protein>
    <recommendedName>
        <fullName evidence="3">Transmembrane protein</fullName>
    </recommendedName>
</protein>
<evidence type="ECO:0008006" key="3">
    <source>
        <dbReference type="Google" id="ProtNLM"/>
    </source>
</evidence>
<proteinExistence type="predicted"/>
<keyword evidence="1" id="KW-0472">Membrane</keyword>
<sequence length="152" mass="17279">MPVLPVNPPFFSATQGQIFKNRRKEKCVKVTPQLNLMQFPLLIFHHFHYYYYLSLCLPSLISCCFFFSSASSCCFLSSSFISAIFFSSFSFSLAISFSRSMARFRMVLSLRCLVRSKSTLTLAQYALSPSTCSSFMPRSASMAFTKCTYSLN</sequence>
<dbReference type="AlphaFoldDB" id="A0A8D8QDU7"/>
<reference evidence="2" key="1">
    <citation type="submission" date="2021-05" db="EMBL/GenBank/DDBJ databases">
        <authorList>
            <person name="Alioto T."/>
            <person name="Alioto T."/>
            <person name="Gomez Garrido J."/>
        </authorList>
    </citation>
    <scope>NUCLEOTIDE SEQUENCE</scope>
</reference>
<feature type="transmembrane region" description="Helical" evidence="1">
    <location>
        <begin position="49"/>
        <end position="69"/>
    </location>
</feature>
<organism evidence="2">
    <name type="scientific">Cacopsylla melanoneura</name>
    <dbReference type="NCBI Taxonomy" id="428564"/>
    <lineage>
        <taxon>Eukaryota</taxon>
        <taxon>Metazoa</taxon>
        <taxon>Ecdysozoa</taxon>
        <taxon>Arthropoda</taxon>
        <taxon>Hexapoda</taxon>
        <taxon>Insecta</taxon>
        <taxon>Pterygota</taxon>
        <taxon>Neoptera</taxon>
        <taxon>Paraneoptera</taxon>
        <taxon>Hemiptera</taxon>
        <taxon>Sternorrhyncha</taxon>
        <taxon>Psylloidea</taxon>
        <taxon>Psyllidae</taxon>
        <taxon>Psyllinae</taxon>
        <taxon>Cacopsylla</taxon>
    </lineage>
</organism>
<keyword evidence="1" id="KW-1133">Transmembrane helix</keyword>
<evidence type="ECO:0000313" key="2">
    <source>
        <dbReference type="EMBL" id="CAG6630006.1"/>
    </source>
</evidence>
<feature type="transmembrane region" description="Helical" evidence="1">
    <location>
        <begin position="75"/>
        <end position="97"/>
    </location>
</feature>
<keyword evidence="1" id="KW-0812">Transmembrane</keyword>
<name>A0A8D8QDU7_9HEMI</name>
<evidence type="ECO:0000256" key="1">
    <source>
        <dbReference type="SAM" id="Phobius"/>
    </source>
</evidence>